<reference evidence="2 3" key="1">
    <citation type="journal article" date="2019" name="Sci. Rep.">
        <title>Nanopore sequencing improves the draft genome of the human pathogenic amoeba Naegleria fowleri.</title>
        <authorList>
            <person name="Liechti N."/>
            <person name="Schurch N."/>
            <person name="Bruggmann R."/>
            <person name="Wittwer M."/>
        </authorList>
    </citation>
    <scope>NUCLEOTIDE SEQUENCE [LARGE SCALE GENOMIC DNA]</scope>
    <source>
        <strain evidence="2 3">ATCC 30894</strain>
    </source>
</reference>
<feature type="transmembrane region" description="Helical" evidence="1">
    <location>
        <begin position="88"/>
        <end position="108"/>
    </location>
</feature>
<evidence type="ECO:0000256" key="1">
    <source>
        <dbReference type="SAM" id="Phobius"/>
    </source>
</evidence>
<dbReference type="VEuPathDB" id="AmoebaDB:NF0131830"/>
<gene>
    <name evidence="2" type="ORF">FDP41_004900</name>
</gene>
<keyword evidence="1" id="KW-1133">Transmembrane helix</keyword>
<protein>
    <submittedName>
        <fullName evidence="2">Uncharacterized protein</fullName>
    </submittedName>
</protein>
<dbReference type="EMBL" id="VFQX01000041">
    <property type="protein sequence ID" value="KAF0976225.1"/>
    <property type="molecule type" value="Genomic_DNA"/>
</dbReference>
<proteinExistence type="predicted"/>
<evidence type="ECO:0000313" key="2">
    <source>
        <dbReference type="EMBL" id="KAF0976225.1"/>
    </source>
</evidence>
<accession>A0A6A5BS29</accession>
<dbReference type="VEuPathDB" id="AmoebaDB:FDP41_004900"/>
<dbReference type="GeneID" id="68112118"/>
<organism evidence="2 3">
    <name type="scientific">Naegleria fowleri</name>
    <name type="common">Brain eating amoeba</name>
    <dbReference type="NCBI Taxonomy" id="5763"/>
    <lineage>
        <taxon>Eukaryota</taxon>
        <taxon>Discoba</taxon>
        <taxon>Heterolobosea</taxon>
        <taxon>Tetramitia</taxon>
        <taxon>Eutetramitia</taxon>
        <taxon>Vahlkampfiidae</taxon>
        <taxon>Naegleria</taxon>
    </lineage>
</organism>
<evidence type="ECO:0000313" key="3">
    <source>
        <dbReference type="Proteomes" id="UP000444721"/>
    </source>
</evidence>
<dbReference type="VEuPathDB" id="AmoebaDB:NfTy_086130"/>
<sequence length="398" mass="46082">MNHLAAKTQEYKNVIKSLKAKISRRDTKIKKFEELIEGKDQKHYLIELLSVPLEEGKLHETQFFYQLLENTCKIWFHRKMLTVFDTKSVLFVGVYYFDFMVALLNLLLPSISTIKSYLPDLSFGKLADNDLKDVVKAMAMNNISNKVIISYDEIEIRGGLCVMKSIGKVIGFTNRNEKSFEDIYNSKKEITPDYIASHMCQFFATTIDGEMSFPICFGYHKSNHYEFITEKMTEIRDQFKRTSYGNYALEVVGGCSDGLAGNYQFAISQTNENYVHLFDWSHLLKRLRNRLLKGDDLIIDNESFSMNTLLKIRNEPQLQDWVTESIIYPVDIMKMEPVFALIDPNVISGIEQSNQSGCVALAKYLTLMQQIHQIFDDVKCPTWNEKKQLIEGMERCKS</sequence>
<keyword evidence="1" id="KW-0472">Membrane</keyword>
<dbReference type="VEuPathDB" id="AmoebaDB:NF0053460"/>
<dbReference type="RefSeq" id="XP_044560938.1">
    <property type="nucleotide sequence ID" value="XM_044708366.1"/>
</dbReference>
<keyword evidence="3" id="KW-1185">Reference proteome</keyword>
<dbReference type="Proteomes" id="UP000444721">
    <property type="component" value="Unassembled WGS sequence"/>
</dbReference>
<keyword evidence="1" id="KW-0812">Transmembrane</keyword>
<name>A0A6A5BS29_NAEFO</name>
<dbReference type="AlphaFoldDB" id="A0A6A5BS29"/>
<comment type="caution">
    <text evidence="2">The sequence shown here is derived from an EMBL/GenBank/DDBJ whole genome shotgun (WGS) entry which is preliminary data.</text>
</comment>